<proteinExistence type="inferred from homology"/>
<keyword evidence="6" id="KW-1185">Reference proteome</keyword>
<dbReference type="GeneID" id="108565278"/>
<evidence type="ECO:0000313" key="7">
    <source>
        <dbReference type="RefSeq" id="XP_017780142.1"/>
    </source>
</evidence>
<evidence type="ECO:0000313" key="10">
    <source>
        <dbReference type="RefSeq" id="XP_017780146.1"/>
    </source>
</evidence>
<evidence type="ECO:0000259" key="5">
    <source>
        <dbReference type="SMART" id="SM00446"/>
    </source>
</evidence>
<dbReference type="RefSeq" id="XP_017780144.1">
    <property type="nucleotide sequence ID" value="XM_017924655.1"/>
</dbReference>
<feature type="region of interest" description="Disordered" evidence="4">
    <location>
        <begin position="147"/>
        <end position="253"/>
    </location>
</feature>
<evidence type="ECO:0000313" key="8">
    <source>
        <dbReference type="RefSeq" id="XP_017780143.1"/>
    </source>
</evidence>
<name>A0ABM1MZZ6_NICVS</name>
<dbReference type="PROSITE" id="PS51450">
    <property type="entry name" value="LRR"/>
    <property type="match status" value="1"/>
</dbReference>
<dbReference type="Pfam" id="PF14580">
    <property type="entry name" value="LRR_9"/>
    <property type="match status" value="1"/>
</dbReference>
<dbReference type="SMART" id="SM00446">
    <property type="entry name" value="LRRcap"/>
    <property type="match status" value="1"/>
</dbReference>
<evidence type="ECO:0000256" key="3">
    <source>
        <dbReference type="ARBA" id="ARBA00025777"/>
    </source>
</evidence>
<dbReference type="RefSeq" id="XP_017780142.1">
    <property type="nucleotide sequence ID" value="XM_017924653.1"/>
</dbReference>
<dbReference type="RefSeq" id="XP_017780146.1">
    <property type="nucleotide sequence ID" value="XM_017924657.1"/>
</dbReference>
<evidence type="ECO:0000313" key="6">
    <source>
        <dbReference type="Proteomes" id="UP000695000"/>
    </source>
</evidence>
<accession>A0ABM1MZZ6</accession>
<dbReference type="InterPro" id="IPR001611">
    <property type="entry name" value="Leu-rich_rpt"/>
</dbReference>
<dbReference type="SUPFAM" id="SSF52058">
    <property type="entry name" value="L domain-like"/>
    <property type="match status" value="1"/>
</dbReference>
<sequence length="253" mass="28749">MEKRIDLERRGKEPKDIKELILDNCRSTTIIGLTDAFSNLESLSLINVGLTSLKGFPKLPNLKKLELSDNRINNGLNALSTSPKLTYLNLSGNKIRDLEALQPLKDFRSLKNLDLFNNDVQNLLDNYRDKIFRLIPSLKYLDGFDAEDREAEDSEAEEEVNGNEDESEEEASCSDEDDYGHVGLGTIYSENLDDMSDEDDYEDEYESVEESDVEAVEEESFEDEEEDEAAELPSKAHVRGKKRKLEDVEPADN</sequence>
<feature type="domain" description="U2A'/phosphoprotein 32 family A C-terminal" evidence="5">
    <location>
        <begin position="124"/>
        <end position="142"/>
    </location>
</feature>
<gene>
    <name evidence="7 8 9 10" type="primary">LOC108565278</name>
</gene>
<reference evidence="7 8" key="1">
    <citation type="submission" date="2025-05" db="UniProtKB">
        <authorList>
            <consortium name="RefSeq"/>
        </authorList>
    </citation>
    <scope>IDENTIFICATION</scope>
    <source>
        <tissue evidence="7 8">Whole Larva</tissue>
    </source>
</reference>
<dbReference type="InterPro" id="IPR003603">
    <property type="entry name" value="U2A'_phosphoprotein32A_C"/>
</dbReference>
<keyword evidence="1" id="KW-0433">Leucine-rich repeat</keyword>
<evidence type="ECO:0000313" key="9">
    <source>
        <dbReference type="RefSeq" id="XP_017780144.1"/>
    </source>
</evidence>
<evidence type="ECO:0000256" key="1">
    <source>
        <dbReference type="ARBA" id="ARBA00022614"/>
    </source>
</evidence>
<dbReference type="InterPro" id="IPR045081">
    <property type="entry name" value="AN32"/>
</dbReference>
<comment type="similarity">
    <text evidence="3">Belongs to the ANP32 family.</text>
</comment>
<dbReference type="PANTHER" id="PTHR11375:SF0">
    <property type="entry name" value="ACIDIC LEUCINE-RICH NUCLEAR PHOSPHOPROTEIN 32 FAMILY MEMBER A"/>
    <property type="match status" value="1"/>
</dbReference>
<evidence type="ECO:0000256" key="4">
    <source>
        <dbReference type="SAM" id="MobiDB-lite"/>
    </source>
</evidence>
<dbReference type="PANTHER" id="PTHR11375">
    <property type="entry name" value="ACIDIC LEUCINE-RICH NUCLEAR PHOSPHOPROTEIN 32"/>
    <property type="match status" value="1"/>
</dbReference>
<dbReference type="InterPro" id="IPR032675">
    <property type="entry name" value="LRR_dom_sf"/>
</dbReference>
<feature type="compositionally biased region" description="Acidic residues" evidence="4">
    <location>
        <begin position="191"/>
        <end position="230"/>
    </location>
</feature>
<evidence type="ECO:0000256" key="2">
    <source>
        <dbReference type="ARBA" id="ARBA00022737"/>
    </source>
</evidence>
<dbReference type="Gene3D" id="3.80.10.10">
    <property type="entry name" value="Ribonuclease Inhibitor"/>
    <property type="match status" value="1"/>
</dbReference>
<organism evidence="6 10">
    <name type="scientific">Nicrophorus vespilloides</name>
    <name type="common">Boreal carrion beetle</name>
    <dbReference type="NCBI Taxonomy" id="110193"/>
    <lineage>
        <taxon>Eukaryota</taxon>
        <taxon>Metazoa</taxon>
        <taxon>Ecdysozoa</taxon>
        <taxon>Arthropoda</taxon>
        <taxon>Hexapoda</taxon>
        <taxon>Insecta</taxon>
        <taxon>Pterygota</taxon>
        <taxon>Neoptera</taxon>
        <taxon>Endopterygota</taxon>
        <taxon>Coleoptera</taxon>
        <taxon>Polyphaga</taxon>
        <taxon>Staphyliniformia</taxon>
        <taxon>Silphidae</taxon>
        <taxon>Nicrophorinae</taxon>
        <taxon>Nicrophorus</taxon>
    </lineage>
</organism>
<feature type="compositionally biased region" description="Acidic residues" evidence="4">
    <location>
        <begin position="147"/>
        <end position="178"/>
    </location>
</feature>
<keyword evidence="2" id="KW-0677">Repeat</keyword>
<dbReference type="RefSeq" id="XP_017780143.1">
    <property type="nucleotide sequence ID" value="XM_017924654.1"/>
</dbReference>
<dbReference type="Proteomes" id="UP000695000">
    <property type="component" value="Unplaced"/>
</dbReference>
<protein>
    <submittedName>
        <fullName evidence="7 8">Acidic leucine-rich nuclear phosphoprotein 32 family member A</fullName>
    </submittedName>
</protein>